<comment type="caution">
    <text evidence="2">The sequence shown here is derived from an EMBL/GenBank/DDBJ whole genome shotgun (WGS) entry which is preliminary data.</text>
</comment>
<feature type="region of interest" description="Disordered" evidence="1">
    <location>
        <begin position="1"/>
        <end position="90"/>
    </location>
</feature>
<sequence>MSKVVAGAAASHDEGPEAESRRRPRKQNARQKSRSRTHDEGLEAESAQSRTHAEGLEEESRGRPRSRTRDGGRAAPSPKQKVAQQTHDGD</sequence>
<evidence type="ECO:0000256" key="1">
    <source>
        <dbReference type="SAM" id="MobiDB-lite"/>
    </source>
</evidence>
<evidence type="ECO:0000313" key="3">
    <source>
        <dbReference type="Proteomes" id="UP000825729"/>
    </source>
</evidence>
<feature type="compositionally biased region" description="Basic and acidic residues" evidence="1">
    <location>
        <begin position="51"/>
        <end position="72"/>
    </location>
</feature>
<feature type="compositionally biased region" description="Basic residues" evidence="1">
    <location>
        <begin position="22"/>
        <end position="35"/>
    </location>
</feature>
<dbReference type="AlphaFoldDB" id="A0AAV7EX30"/>
<feature type="compositionally biased region" description="Basic and acidic residues" evidence="1">
    <location>
        <begin position="11"/>
        <end position="21"/>
    </location>
</feature>
<gene>
    <name evidence="2" type="ORF">H6P81_006187</name>
</gene>
<reference evidence="2 3" key="1">
    <citation type="submission" date="2021-07" db="EMBL/GenBank/DDBJ databases">
        <title>The Aristolochia fimbriata genome: insights into angiosperm evolution, floral development and chemical biosynthesis.</title>
        <authorList>
            <person name="Jiao Y."/>
        </authorList>
    </citation>
    <scope>NUCLEOTIDE SEQUENCE [LARGE SCALE GENOMIC DNA]</scope>
    <source>
        <strain evidence="2">IBCAS-2021</strain>
        <tissue evidence="2">Leaf</tissue>
    </source>
</reference>
<dbReference type="Proteomes" id="UP000825729">
    <property type="component" value="Unassembled WGS sequence"/>
</dbReference>
<dbReference type="EMBL" id="JAINDJ010000003">
    <property type="protein sequence ID" value="KAG9453283.1"/>
    <property type="molecule type" value="Genomic_DNA"/>
</dbReference>
<protein>
    <submittedName>
        <fullName evidence="2">Uncharacterized protein</fullName>
    </submittedName>
</protein>
<organism evidence="2 3">
    <name type="scientific">Aristolochia fimbriata</name>
    <name type="common">White veined hardy Dutchman's pipe vine</name>
    <dbReference type="NCBI Taxonomy" id="158543"/>
    <lineage>
        <taxon>Eukaryota</taxon>
        <taxon>Viridiplantae</taxon>
        <taxon>Streptophyta</taxon>
        <taxon>Embryophyta</taxon>
        <taxon>Tracheophyta</taxon>
        <taxon>Spermatophyta</taxon>
        <taxon>Magnoliopsida</taxon>
        <taxon>Magnoliidae</taxon>
        <taxon>Piperales</taxon>
        <taxon>Aristolochiaceae</taxon>
        <taxon>Aristolochia</taxon>
    </lineage>
</organism>
<name>A0AAV7EX30_ARIFI</name>
<evidence type="ECO:0000313" key="2">
    <source>
        <dbReference type="EMBL" id="KAG9453283.1"/>
    </source>
</evidence>
<proteinExistence type="predicted"/>
<keyword evidence="3" id="KW-1185">Reference proteome</keyword>
<accession>A0AAV7EX30</accession>